<comment type="subcellular location">
    <subcellularLocation>
        <location evidence="1">Membrane</location>
        <topology evidence="1">Multi-pass membrane protein</topology>
    </subcellularLocation>
</comment>
<keyword evidence="9" id="KW-1185">Reference proteome</keyword>
<evidence type="ECO:0000259" key="6">
    <source>
        <dbReference type="Pfam" id="PF05154"/>
    </source>
</evidence>
<evidence type="ECO:0000256" key="5">
    <source>
        <dbReference type="SAM" id="Phobius"/>
    </source>
</evidence>
<evidence type="ECO:0000313" key="8">
    <source>
        <dbReference type="EMBL" id="MFC5864242.1"/>
    </source>
</evidence>
<protein>
    <submittedName>
        <fullName evidence="8">NINE protein</fullName>
    </submittedName>
</protein>
<evidence type="ECO:0000313" key="9">
    <source>
        <dbReference type="Proteomes" id="UP001596091"/>
    </source>
</evidence>
<sequence>MGTAPYPNQQVIFQQQYEAVRKDELIAVLLALFLGGFGAHHFYMGRIGLGVLYLVFSWTGIPWIIGWVECFFMPGRVRMYNAVQAAALAAALGITVPGWAGYPGWVAPGFAGAQGYAAAPGYATAPVPGAPMVTPAPGVSGETTLVVCSNCRNTNPLGSRFCSSCGQPLG</sequence>
<keyword evidence="4 5" id="KW-0472">Membrane</keyword>
<keyword evidence="2 5" id="KW-0812">Transmembrane</keyword>
<evidence type="ECO:0000256" key="3">
    <source>
        <dbReference type="ARBA" id="ARBA00022989"/>
    </source>
</evidence>
<dbReference type="InterPro" id="IPR026870">
    <property type="entry name" value="Zinc_ribbon_dom"/>
</dbReference>
<feature type="transmembrane region" description="Helical" evidence="5">
    <location>
        <begin position="50"/>
        <end position="72"/>
    </location>
</feature>
<evidence type="ECO:0000256" key="4">
    <source>
        <dbReference type="ARBA" id="ARBA00023136"/>
    </source>
</evidence>
<gene>
    <name evidence="8" type="ORF">ACFPT7_18195</name>
</gene>
<dbReference type="RefSeq" id="WP_263341976.1">
    <property type="nucleotide sequence ID" value="NZ_JAGSYH010000009.1"/>
</dbReference>
<evidence type="ECO:0000259" key="7">
    <source>
        <dbReference type="Pfam" id="PF13240"/>
    </source>
</evidence>
<dbReference type="Proteomes" id="UP001596091">
    <property type="component" value="Unassembled WGS sequence"/>
</dbReference>
<feature type="domain" description="TM2" evidence="6">
    <location>
        <begin position="22"/>
        <end position="69"/>
    </location>
</feature>
<comment type="caution">
    <text evidence="8">The sequence shown here is derived from an EMBL/GenBank/DDBJ whole genome shotgun (WGS) entry which is preliminary data.</text>
</comment>
<feature type="transmembrane region" description="Helical" evidence="5">
    <location>
        <begin position="25"/>
        <end position="44"/>
    </location>
</feature>
<feature type="transmembrane region" description="Helical" evidence="5">
    <location>
        <begin position="79"/>
        <end position="100"/>
    </location>
</feature>
<evidence type="ECO:0000256" key="1">
    <source>
        <dbReference type="ARBA" id="ARBA00004141"/>
    </source>
</evidence>
<dbReference type="InterPro" id="IPR007829">
    <property type="entry name" value="TM2"/>
</dbReference>
<name>A0ABW1EKF2_9BACT</name>
<dbReference type="Pfam" id="PF13240">
    <property type="entry name" value="Zn_Ribbon_1"/>
    <property type="match status" value="1"/>
</dbReference>
<proteinExistence type="predicted"/>
<organism evidence="8 9">
    <name type="scientific">Acidicapsa dinghuensis</name>
    <dbReference type="NCBI Taxonomy" id="2218256"/>
    <lineage>
        <taxon>Bacteria</taxon>
        <taxon>Pseudomonadati</taxon>
        <taxon>Acidobacteriota</taxon>
        <taxon>Terriglobia</taxon>
        <taxon>Terriglobales</taxon>
        <taxon>Acidobacteriaceae</taxon>
        <taxon>Acidicapsa</taxon>
    </lineage>
</organism>
<dbReference type="Pfam" id="PF05154">
    <property type="entry name" value="TM2"/>
    <property type="match status" value="1"/>
</dbReference>
<reference evidence="9" key="1">
    <citation type="journal article" date="2019" name="Int. J. Syst. Evol. Microbiol.">
        <title>The Global Catalogue of Microorganisms (GCM) 10K type strain sequencing project: providing services to taxonomists for standard genome sequencing and annotation.</title>
        <authorList>
            <consortium name="The Broad Institute Genomics Platform"/>
            <consortium name="The Broad Institute Genome Sequencing Center for Infectious Disease"/>
            <person name="Wu L."/>
            <person name="Ma J."/>
        </authorList>
    </citation>
    <scope>NUCLEOTIDE SEQUENCE [LARGE SCALE GENOMIC DNA]</scope>
    <source>
        <strain evidence="9">JCM 4087</strain>
    </source>
</reference>
<feature type="domain" description="Zinc-ribbon" evidence="7">
    <location>
        <begin position="148"/>
        <end position="169"/>
    </location>
</feature>
<evidence type="ECO:0000256" key="2">
    <source>
        <dbReference type="ARBA" id="ARBA00022692"/>
    </source>
</evidence>
<keyword evidence="3 5" id="KW-1133">Transmembrane helix</keyword>
<dbReference type="EMBL" id="JBHSPH010000009">
    <property type="protein sequence ID" value="MFC5864242.1"/>
    <property type="molecule type" value="Genomic_DNA"/>
</dbReference>
<accession>A0ABW1EKF2</accession>